<dbReference type="EMBL" id="CACVAR010000418">
    <property type="protein sequence ID" value="CAA6827239.1"/>
    <property type="molecule type" value="Genomic_DNA"/>
</dbReference>
<reference evidence="1" key="1">
    <citation type="submission" date="2020-01" db="EMBL/GenBank/DDBJ databases">
        <authorList>
            <person name="Meier V. D."/>
            <person name="Meier V D."/>
        </authorList>
    </citation>
    <scope>NUCLEOTIDE SEQUENCE</scope>
    <source>
        <strain evidence="1">HLG_WM_MAG_03</strain>
    </source>
</reference>
<accession>A0A6S6UIU5</accession>
<dbReference type="AlphaFoldDB" id="A0A6S6UIU5"/>
<proteinExistence type="predicted"/>
<organism evidence="1">
    <name type="scientific">uncultured Sulfurovum sp</name>
    <dbReference type="NCBI Taxonomy" id="269237"/>
    <lineage>
        <taxon>Bacteria</taxon>
        <taxon>Pseudomonadati</taxon>
        <taxon>Campylobacterota</taxon>
        <taxon>Epsilonproteobacteria</taxon>
        <taxon>Campylobacterales</taxon>
        <taxon>Sulfurovaceae</taxon>
        <taxon>Sulfurovum</taxon>
        <taxon>environmental samples</taxon>
    </lineage>
</organism>
<dbReference type="InterPro" id="IPR018490">
    <property type="entry name" value="cNMP-bd_dom_sf"/>
</dbReference>
<dbReference type="Gene3D" id="2.60.120.10">
    <property type="entry name" value="Jelly Rolls"/>
    <property type="match status" value="1"/>
</dbReference>
<dbReference type="SUPFAM" id="SSF51206">
    <property type="entry name" value="cAMP-binding domain-like"/>
    <property type="match status" value="1"/>
</dbReference>
<gene>
    <name evidence="1" type="ORF">HELGO_WM27138</name>
</gene>
<name>A0A6S6UIU5_9BACT</name>
<evidence type="ECO:0000313" key="1">
    <source>
        <dbReference type="EMBL" id="CAA6827239.1"/>
    </source>
</evidence>
<sequence>MYKKYKEFIDQYISFNIIEWTLLKSKLKTLDYKKGEIIHYAGDICSTLMFINSGIARAYIIDDEGKDHTWAIYFNDKNAKITNLYVVDYDSFIHKTESHISIEILEDAEFITVTYDDIQFLYNHKKKGERFGRLMSEAAYSYVHNYIIDRRTKSATQRFEEFMEKTPYLLDKVPQYHIATLLGITPQSLSRLKKNKKY</sequence>
<protein>
    <submittedName>
        <fullName evidence="1">cAMP-binding proteins - catabolite gene activator and regulatory subunit of cAMP-dependent protein kinases</fullName>
    </submittedName>
</protein>
<dbReference type="InterPro" id="IPR014710">
    <property type="entry name" value="RmlC-like_jellyroll"/>
</dbReference>